<organism evidence="8">
    <name type="scientific">marine metagenome</name>
    <dbReference type="NCBI Taxonomy" id="408172"/>
    <lineage>
        <taxon>unclassified sequences</taxon>
        <taxon>metagenomes</taxon>
        <taxon>ecological metagenomes</taxon>
    </lineage>
</organism>
<dbReference type="NCBIfam" id="TIGR00244">
    <property type="entry name" value="transcriptional regulator NrdR"/>
    <property type="match status" value="1"/>
</dbReference>
<evidence type="ECO:0000256" key="3">
    <source>
        <dbReference type="ARBA" id="ARBA00022840"/>
    </source>
</evidence>
<feature type="domain" description="ATP-cone" evidence="7">
    <location>
        <begin position="49"/>
        <end position="139"/>
    </location>
</feature>
<gene>
    <name evidence="8" type="ORF">METZ01_LOCUS91956</name>
</gene>
<dbReference type="HAMAP" id="MF_00440">
    <property type="entry name" value="NrdR"/>
    <property type="match status" value="1"/>
</dbReference>
<dbReference type="EMBL" id="UINC01008695">
    <property type="protein sequence ID" value="SVA39102.1"/>
    <property type="molecule type" value="Genomic_DNA"/>
</dbReference>
<dbReference type="GO" id="GO:0008270">
    <property type="term" value="F:zinc ion binding"/>
    <property type="evidence" value="ECO:0007669"/>
    <property type="project" value="InterPro"/>
</dbReference>
<dbReference type="Pfam" id="PF03477">
    <property type="entry name" value="ATP-cone"/>
    <property type="match status" value="1"/>
</dbReference>
<dbReference type="InterPro" id="IPR055173">
    <property type="entry name" value="NrdR-like_N"/>
</dbReference>
<dbReference type="PANTHER" id="PTHR30455">
    <property type="entry name" value="TRANSCRIPTIONAL REPRESSOR NRDR"/>
    <property type="match status" value="1"/>
</dbReference>
<keyword evidence="4" id="KW-0805">Transcription regulation</keyword>
<keyword evidence="5" id="KW-0238">DNA-binding</keyword>
<keyword evidence="2" id="KW-0547">Nucleotide-binding</keyword>
<keyword evidence="6" id="KW-0804">Transcription</keyword>
<proteinExistence type="inferred from homology"/>
<accession>A0A381VFN1</accession>
<reference evidence="8" key="1">
    <citation type="submission" date="2018-05" db="EMBL/GenBank/DDBJ databases">
        <authorList>
            <person name="Lanie J.A."/>
            <person name="Ng W.-L."/>
            <person name="Kazmierczak K.M."/>
            <person name="Andrzejewski T.M."/>
            <person name="Davidsen T.M."/>
            <person name="Wayne K.J."/>
            <person name="Tettelin H."/>
            <person name="Glass J.I."/>
            <person name="Rusch D."/>
            <person name="Podicherti R."/>
            <person name="Tsui H.-C.T."/>
            <person name="Winkler M.E."/>
        </authorList>
    </citation>
    <scope>NUCLEOTIDE SEQUENCE</scope>
</reference>
<evidence type="ECO:0000259" key="7">
    <source>
        <dbReference type="PROSITE" id="PS51161"/>
    </source>
</evidence>
<evidence type="ECO:0000256" key="6">
    <source>
        <dbReference type="ARBA" id="ARBA00023163"/>
    </source>
</evidence>
<dbReference type="PROSITE" id="PS51161">
    <property type="entry name" value="ATP_CONE"/>
    <property type="match status" value="1"/>
</dbReference>
<dbReference type="GO" id="GO:0005524">
    <property type="term" value="F:ATP binding"/>
    <property type="evidence" value="ECO:0007669"/>
    <property type="project" value="UniProtKB-KW"/>
</dbReference>
<evidence type="ECO:0000256" key="2">
    <source>
        <dbReference type="ARBA" id="ARBA00022741"/>
    </source>
</evidence>
<dbReference type="PANTHER" id="PTHR30455:SF2">
    <property type="entry name" value="TRANSCRIPTIONAL REPRESSOR NRDR"/>
    <property type="match status" value="1"/>
</dbReference>
<dbReference type="GO" id="GO:0003677">
    <property type="term" value="F:DNA binding"/>
    <property type="evidence" value="ECO:0007669"/>
    <property type="project" value="UniProtKB-KW"/>
</dbReference>
<dbReference type="Pfam" id="PF22811">
    <property type="entry name" value="Zn_ribbon_NrdR"/>
    <property type="match status" value="1"/>
</dbReference>
<evidence type="ECO:0000256" key="4">
    <source>
        <dbReference type="ARBA" id="ARBA00023015"/>
    </source>
</evidence>
<dbReference type="InterPro" id="IPR003796">
    <property type="entry name" value="RNR_NrdR-like"/>
</dbReference>
<evidence type="ECO:0000256" key="1">
    <source>
        <dbReference type="ARBA" id="ARBA00022491"/>
    </source>
</evidence>
<evidence type="ECO:0000256" key="5">
    <source>
        <dbReference type="ARBA" id="ARBA00023125"/>
    </source>
</evidence>
<name>A0A381VFN1_9ZZZZ</name>
<keyword evidence="1" id="KW-0678">Repressor</keyword>
<dbReference type="InterPro" id="IPR005144">
    <property type="entry name" value="ATP-cone_dom"/>
</dbReference>
<sequence>MKCPSCANLENRVIDSRLNKEGNSTRRRRECLSCNERFTTYERVEKTLPYIIKKDGRREEFDREKILSGVKKACQKRPVSIKQMEMLVDNVEQYCQDLGDKEISAVIAGEKIVKELYNLDDVAYVRFASVYRSFKDVNEFMVELKDILKNKENEK</sequence>
<dbReference type="GO" id="GO:0045892">
    <property type="term" value="P:negative regulation of DNA-templated transcription"/>
    <property type="evidence" value="ECO:0007669"/>
    <property type="project" value="InterPro"/>
</dbReference>
<evidence type="ECO:0000313" key="8">
    <source>
        <dbReference type="EMBL" id="SVA39102.1"/>
    </source>
</evidence>
<keyword evidence="3" id="KW-0067">ATP-binding</keyword>
<protein>
    <recommendedName>
        <fullName evidence="7">ATP-cone domain-containing protein</fullName>
    </recommendedName>
</protein>
<dbReference type="AlphaFoldDB" id="A0A381VFN1"/>